<sequence>LFQDKRKEDPTQLKDLLRNPKLTTKSRLIKRTRCFDVIIEKNEFVEAAFHHADYYFSEKTTGTFDHRSNAGRKVIFGERWGRAHWMNGT</sequence>
<organism evidence="1 2">
    <name type="scientific">Parascaris univalens</name>
    <name type="common">Nematode worm</name>
    <dbReference type="NCBI Taxonomy" id="6257"/>
    <lineage>
        <taxon>Eukaryota</taxon>
        <taxon>Metazoa</taxon>
        <taxon>Ecdysozoa</taxon>
        <taxon>Nematoda</taxon>
        <taxon>Chromadorea</taxon>
        <taxon>Rhabditida</taxon>
        <taxon>Spirurina</taxon>
        <taxon>Ascaridomorpha</taxon>
        <taxon>Ascaridoidea</taxon>
        <taxon>Ascarididae</taxon>
        <taxon>Parascaris</taxon>
    </lineage>
</organism>
<dbReference type="WBParaSite" id="PgE209_g001_t01">
    <property type="protein sequence ID" value="PgE209_g001_t01"/>
    <property type="gene ID" value="PgE209_g001"/>
</dbReference>
<proteinExistence type="predicted"/>
<dbReference type="Proteomes" id="UP000887569">
    <property type="component" value="Unplaced"/>
</dbReference>
<evidence type="ECO:0000313" key="2">
    <source>
        <dbReference type="WBParaSite" id="PgE209_g001_t01"/>
    </source>
</evidence>
<dbReference type="AlphaFoldDB" id="A0A915A474"/>
<evidence type="ECO:0000313" key="1">
    <source>
        <dbReference type="Proteomes" id="UP000887569"/>
    </source>
</evidence>
<name>A0A915A474_PARUN</name>
<accession>A0A915A474</accession>
<keyword evidence="1" id="KW-1185">Reference proteome</keyword>
<reference evidence="2" key="1">
    <citation type="submission" date="2022-11" db="UniProtKB">
        <authorList>
            <consortium name="WormBaseParasite"/>
        </authorList>
    </citation>
    <scope>IDENTIFICATION</scope>
</reference>
<protein>
    <submittedName>
        <fullName evidence="2">Uncharacterized protein</fullName>
    </submittedName>
</protein>